<dbReference type="EMBL" id="CP014500">
    <property type="protein sequence ID" value="ANB11628.1"/>
    <property type="molecule type" value="Genomic_DNA"/>
</dbReference>
<dbReference type="InterPro" id="IPR013497">
    <property type="entry name" value="Topo_IA_cen"/>
</dbReference>
<dbReference type="InterPro" id="IPR000380">
    <property type="entry name" value="Topo_IA"/>
</dbReference>
<evidence type="ECO:0000256" key="4">
    <source>
        <dbReference type="RuleBase" id="RU362092"/>
    </source>
</evidence>
<dbReference type="GO" id="GO:0031422">
    <property type="term" value="C:RecQ family helicase-topoisomerase III complex"/>
    <property type="evidence" value="ECO:0007669"/>
    <property type="project" value="TreeGrafter"/>
</dbReference>
<gene>
    <name evidence="6" type="primary">TOP3</name>
    <name evidence="6" type="ORF">AWJ20_4449</name>
</gene>
<comment type="similarity">
    <text evidence="4">Belongs to the type IA topoisomerase family.</text>
</comment>
<dbReference type="EC" id="5.6.2.1" evidence="4"/>
<dbReference type="PRINTS" id="PR00417">
    <property type="entry name" value="PRTPISMRASEI"/>
</dbReference>
<protein>
    <recommendedName>
        <fullName evidence="4">DNA topoisomerase</fullName>
        <ecNumber evidence="4">5.6.2.1</ecNumber>
    </recommendedName>
</protein>
<dbReference type="GO" id="GO:0006265">
    <property type="term" value="P:DNA topological change"/>
    <property type="evidence" value="ECO:0007669"/>
    <property type="project" value="InterPro"/>
</dbReference>
<dbReference type="Proteomes" id="UP000189580">
    <property type="component" value="Chromosome c"/>
</dbReference>
<evidence type="ECO:0000313" key="6">
    <source>
        <dbReference type="EMBL" id="ANB11628.1"/>
    </source>
</evidence>
<dbReference type="PANTHER" id="PTHR11390:SF21">
    <property type="entry name" value="DNA TOPOISOMERASE 3-ALPHA"/>
    <property type="match status" value="1"/>
</dbReference>
<dbReference type="CDD" id="cd00186">
    <property type="entry name" value="TOP1Ac"/>
    <property type="match status" value="1"/>
</dbReference>
<dbReference type="InterPro" id="IPR013826">
    <property type="entry name" value="Topo_IA_cen_sub3"/>
</dbReference>
<dbReference type="GO" id="GO:0003917">
    <property type="term" value="F:DNA topoisomerase type I (single strand cut, ATP-independent) activity"/>
    <property type="evidence" value="ECO:0007669"/>
    <property type="project" value="UniProtKB-EC"/>
</dbReference>
<dbReference type="GO" id="GO:0006310">
    <property type="term" value="P:DNA recombination"/>
    <property type="evidence" value="ECO:0007669"/>
    <property type="project" value="TreeGrafter"/>
</dbReference>
<dbReference type="PANTHER" id="PTHR11390">
    <property type="entry name" value="PROKARYOTIC DNA TOPOISOMERASE"/>
    <property type="match status" value="1"/>
</dbReference>
<dbReference type="PROSITE" id="PS52039">
    <property type="entry name" value="TOPO_IA_2"/>
    <property type="match status" value="1"/>
</dbReference>
<keyword evidence="7" id="KW-1185">Reference proteome</keyword>
<dbReference type="GO" id="GO:0006281">
    <property type="term" value="P:DNA repair"/>
    <property type="evidence" value="ECO:0007669"/>
    <property type="project" value="TreeGrafter"/>
</dbReference>
<dbReference type="SUPFAM" id="SSF56712">
    <property type="entry name" value="Prokaryotic type I DNA topoisomerase"/>
    <property type="match status" value="1"/>
</dbReference>
<evidence type="ECO:0000259" key="5">
    <source>
        <dbReference type="PROSITE" id="PS52039"/>
    </source>
</evidence>
<reference evidence="6 7" key="1">
    <citation type="submission" date="2016-02" db="EMBL/GenBank/DDBJ databases">
        <title>Complete genome sequence and transcriptome regulation of the pentose utilising yeast Sugiyamaella lignohabitans.</title>
        <authorList>
            <person name="Bellasio M."/>
            <person name="Peymann A."/>
            <person name="Valli M."/>
            <person name="Sipitzky M."/>
            <person name="Graf A."/>
            <person name="Sauer M."/>
            <person name="Marx H."/>
            <person name="Mattanovich D."/>
        </authorList>
    </citation>
    <scope>NUCLEOTIDE SEQUENCE [LARGE SCALE GENOMIC DNA]</scope>
    <source>
        <strain evidence="6 7">CBS 10342</strain>
    </source>
</reference>
<dbReference type="OrthoDB" id="430051at2759"/>
<name>A0A161HJL6_9ASCO</name>
<accession>A0A161HJL6</accession>
<evidence type="ECO:0000313" key="7">
    <source>
        <dbReference type="Proteomes" id="UP000189580"/>
    </source>
</evidence>
<dbReference type="Gene3D" id="1.10.290.10">
    <property type="entry name" value="Topoisomerase I, domain 4"/>
    <property type="match status" value="1"/>
</dbReference>
<dbReference type="GO" id="GO:0005634">
    <property type="term" value="C:nucleus"/>
    <property type="evidence" value="ECO:0007669"/>
    <property type="project" value="TreeGrafter"/>
</dbReference>
<comment type="function">
    <text evidence="4">Introduces a single-strand break via transesterification at a target site in duplex DNA. Releases the supercoiling and torsional tension of DNA introduced during the DNA replication and transcription by transiently cleaving and rejoining one strand of the DNA duplex. The scissile phosphodiester is attacked by the catalytic tyrosine of the enzyme, resulting in the formation of a DNA-(5'-phosphotyrosyl)-enzyme intermediate and the expulsion of a 3'-OH DNA strand.</text>
</comment>
<sequence length="289" mass="32464">MGYISYPRTETDQFDSSIDLHKLIEKQTSDGQWGEYSSALLSGKFCIPRKGKHDDKAHPPIHPIKGIGEGALDADQKKVYEFVTRHFLACCSNDAKGQTTSIQLDWGGEKFNASGLVVLERNFLDVYPYIKWETNELPEFELNQVVAVDEAMIKDGQTSPPSHLTEPELIALMDANGIGTDATMAEHIEKIILRGYVVKHPQGGRNALPLLIPSNLGIGLVDAFDEIGFDMALTKPFLRKETEDLMQKICDGQLTKDQFLQRSIEQYRNAYALATQNRNNLVRAVKKYF</sequence>
<dbReference type="RefSeq" id="XP_018734105.1">
    <property type="nucleotide sequence ID" value="XM_018881519.1"/>
</dbReference>
<keyword evidence="1 4" id="KW-0799">Topoisomerase</keyword>
<dbReference type="InterPro" id="IPR013824">
    <property type="entry name" value="Topo_IA_cen_sub1"/>
</dbReference>
<comment type="catalytic activity">
    <reaction evidence="4">
        <text>ATP-independent breakage of single-stranded DNA, followed by passage and rejoining.</text>
        <dbReference type="EC" id="5.6.2.1"/>
    </reaction>
</comment>
<evidence type="ECO:0000256" key="3">
    <source>
        <dbReference type="ARBA" id="ARBA00023235"/>
    </source>
</evidence>
<organism evidence="6 7">
    <name type="scientific">Sugiyamaella lignohabitans</name>
    <dbReference type="NCBI Taxonomy" id="796027"/>
    <lineage>
        <taxon>Eukaryota</taxon>
        <taxon>Fungi</taxon>
        <taxon>Dikarya</taxon>
        <taxon>Ascomycota</taxon>
        <taxon>Saccharomycotina</taxon>
        <taxon>Dipodascomycetes</taxon>
        <taxon>Dipodascales</taxon>
        <taxon>Trichomonascaceae</taxon>
        <taxon>Sugiyamaella</taxon>
    </lineage>
</organism>
<dbReference type="GO" id="GO:0003677">
    <property type="term" value="F:DNA binding"/>
    <property type="evidence" value="ECO:0007669"/>
    <property type="project" value="UniProtKB-KW"/>
</dbReference>
<dbReference type="SMART" id="SM00437">
    <property type="entry name" value="TOP1Ac"/>
    <property type="match status" value="1"/>
</dbReference>
<dbReference type="GeneID" id="30036582"/>
<dbReference type="AlphaFoldDB" id="A0A161HJL6"/>
<dbReference type="InterPro" id="IPR023405">
    <property type="entry name" value="Topo_IA_core_domain"/>
</dbReference>
<feature type="domain" description="Topo IA-type catalytic" evidence="5">
    <location>
        <begin position="1"/>
        <end position="271"/>
    </location>
</feature>
<evidence type="ECO:0000256" key="2">
    <source>
        <dbReference type="ARBA" id="ARBA00023125"/>
    </source>
</evidence>
<dbReference type="InterPro" id="IPR003602">
    <property type="entry name" value="Topo_IA_DNA-bd_dom"/>
</dbReference>
<keyword evidence="3 4" id="KW-0413">Isomerase</keyword>
<proteinExistence type="inferred from homology"/>
<evidence type="ECO:0000256" key="1">
    <source>
        <dbReference type="ARBA" id="ARBA00023029"/>
    </source>
</evidence>
<dbReference type="Gene3D" id="1.10.460.10">
    <property type="entry name" value="Topoisomerase I, domain 2"/>
    <property type="match status" value="1"/>
</dbReference>
<dbReference type="Pfam" id="PF01131">
    <property type="entry name" value="Topoisom_bac"/>
    <property type="match status" value="1"/>
</dbReference>
<keyword evidence="2 4" id="KW-0238">DNA-binding</keyword>
<dbReference type="KEGG" id="slb:AWJ20_4449"/>